<dbReference type="GO" id="GO:0016779">
    <property type="term" value="F:nucleotidyltransferase activity"/>
    <property type="evidence" value="ECO:0007669"/>
    <property type="project" value="UniProtKB-KW"/>
</dbReference>
<keyword evidence="8 9" id="KW-0804">Transcription</keyword>
<dbReference type="NCBIfam" id="NF009118">
    <property type="entry name" value="PRK12469.1"/>
    <property type="match status" value="1"/>
</dbReference>
<evidence type="ECO:0000256" key="9">
    <source>
        <dbReference type="PIRNR" id="PIRNR000774"/>
    </source>
</evidence>
<dbReference type="Pfam" id="PF04552">
    <property type="entry name" value="Sigma54_DBD"/>
    <property type="match status" value="1"/>
</dbReference>
<evidence type="ECO:0000259" key="10">
    <source>
        <dbReference type="Pfam" id="PF04552"/>
    </source>
</evidence>
<dbReference type="InterPro" id="IPR007046">
    <property type="entry name" value="RNA_pol_sigma_54_core-bd"/>
</dbReference>
<evidence type="ECO:0000256" key="4">
    <source>
        <dbReference type="ARBA" id="ARBA00022695"/>
    </source>
</evidence>
<dbReference type="PRINTS" id="PR00045">
    <property type="entry name" value="SIGMA54FCT"/>
</dbReference>
<dbReference type="Proteomes" id="UP000708298">
    <property type="component" value="Unassembled WGS sequence"/>
</dbReference>
<evidence type="ECO:0000256" key="6">
    <source>
        <dbReference type="ARBA" id="ARBA00023082"/>
    </source>
</evidence>
<dbReference type="EMBL" id="JAESVB010000003">
    <property type="protein sequence ID" value="MCB8875325.1"/>
    <property type="molecule type" value="Genomic_DNA"/>
</dbReference>
<evidence type="ECO:0000256" key="1">
    <source>
        <dbReference type="ARBA" id="ARBA00008798"/>
    </source>
</evidence>
<evidence type="ECO:0000256" key="2">
    <source>
        <dbReference type="ARBA" id="ARBA00022478"/>
    </source>
</evidence>
<evidence type="ECO:0000313" key="13">
    <source>
        <dbReference type="Proteomes" id="UP000708298"/>
    </source>
</evidence>
<dbReference type="PIRSF" id="PIRSF000774">
    <property type="entry name" value="RpoN"/>
    <property type="match status" value="1"/>
</dbReference>
<keyword evidence="4 9" id="KW-0548">Nucleotidyltransferase</keyword>
<reference evidence="12" key="1">
    <citation type="journal article" date="2021" name="Microorganisms">
        <title>Acidisoma silvae sp. nov. and Acidisomacellulosilytica sp. nov., Two Acidophilic Bacteria Isolated from Decaying Wood, Hydrolyzing Cellulose and Producing Poly-3-hydroxybutyrate.</title>
        <authorList>
            <person name="Mieszkin S."/>
            <person name="Pouder E."/>
            <person name="Uroz S."/>
            <person name="Simon-Colin C."/>
            <person name="Alain K."/>
        </authorList>
    </citation>
    <scope>NUCLEOTIDE SEQUENCE</scope>
    <source>
        <strain evidence="12">HW T2.11</strain>
    </source>
</reference>
<dbReference type="PROSITE" id="PS50044">
    <property type="entry name" value="SIGMA54_3"/>
    <property type="match status" value="1"/>
</dbReference>
<comment type="similarity">
    <text evidence="1 9">Belongs to the sigma-54 factor family.</text>
</comment>
<dbReference type="GO" id="GO:0003677">
    <property type="term" value="F:DNA binding"/>
    <property type="evidence" value="ECO:0007669"/>
    <property type="project" value="UniProtKB-KW"/>
</dbReference>
<evidence type="ECO:0000259" key="11">
    <source>
        <dbReference type="Pfam" id="PF04963"/>
    </source>
</evidence>
<dbReference type="Gene3D" id="1.10.10.1330">
    <property type="entry name" value="RNA polymerase sigma-54 factor, core-binding domain"/>
    <property type="match status" value="1"/>
</dbReference>
<dbReference type="Pfam" id="PF04963">
    <property type="entry name" value="Sigma54_CBD"/>
    <property type="match status" value="1"/>
</dbReference>
<evidence type="ECO:0000256" key="3">
    <source>
        <dbReference type="ARBA" id="ARBA00022679"/>
    </source>
</evidence>
<sequence>MSIGAKIGPRLVLRQSQSLVMTPQLRQAIKLLHYSNQELAGFVQEELDRNPLLEQDERPETPLLDRPATDQRPELPAVEADSLSHVNSDNLPTPEQAPLDGDFSNAYDAGGVADGGGQGLSFAGTGRGGSHSFDSDPHGIDDLAENPTSLREHLAQQLRLGFADPADRLIGAHLIALLDGAGRISAEPSAVASALGTSLAKVEAVRHRMMRFDPPGIFARDLKECLAAQLLENNRFDPAMAMLLDNLELLARRDMKRLMALCRVDAEDMTEMVAEIRRLDPKPGATYENGPVQPLVPDVLLRRAPDGSWHLDLNQETLPRLLVNHVFHARVAAGAKREDRVFLSEQLQSANWLVKSLRQRAQTILKVTAEIVRQQDGFLRHGVTHLRPLTLRDVADAVEMHESTVSRVTANKSMATPRGVFELKFFFTTAIAGTSGETFSAEAIRHRIRALIGAELPNDILSDDAIVAALRKEGVDIARRTVAKYRETLQIPSSMQRKKEKAAA</sequence>
<comment type="function">
    <text evidence="9">Sigma factors are initiation factors that promote the attachment of RNA polymerase to specific initiation sites and are then released.</text>
</comment>
<dbReference type="NCBIfam" id="TIGR02395">
    <property type="entry name" value="rpoN_sigma"/>
    <property type="match status" value="1"/>
</dbReference>
<dbReference type="GO" id="GO:0006352">
    <property type="term" value="P:DNA-templated transcription initiation"/>
    <property type="evidence" value="ECO:0007669"/>
    <property type="project" value="InterPro"/>
</dbReference>
<dbReference type="GO" id="GO:0000428">
    <property type="term" value="C:DNA-directed RNA polymerase complex"/>
    <property type="evidence" value="ECO:0007669"/>
    <property type="project" value="UniProtKB-KW"/>
</dbReference>
<dbReference type="PANTHER" id="PTHR32248">
    <property type="entry name" value="RNA POLYMERASE SIGMA-54 FACTOR"/>
    <property type="match status" value="1"/>
</dbReference>
<name>A0A964DYF0_9PROT</name>
<dbReference type="Gene3D" id="1.10.10.60">
    <property type="entry name" value="Homeodomain-like"/>
    <property type="match status" value="1"/>
</dbReference>
<dbReference type="Pfam" id="PF00309">
    <property type="entry name" value="Sigma54_AID"/>
    <property type="match status" value="1"/>
</dbReference>
<gene>
    <name evidence="12" type="primary">rpoN</name>
    <name evidence="12" type="ORF">ASILVAE211_09050</name>
</gene>
<dbReference type="AlphaFoldDB" id="A0A964DYF0"/>
<dbReference type="InterPro" id="IPR038709">
    <property type="entry name" value="RpoN_core-bd_sf"/>
</dbReference>
<keyword evidence="2 9" id="KW-0240">DNA-directed RNA polymerase</keyword>
<dbReference type="PANTHER" id="PTHR32248:SF4">
    <property type="entry name" value="RNA POLYMERASE SIGMA-54 FACTOR"/>
    <property type="match status" value="1"/>
</dbReference>
<evidence type="ECO:0000313" key="12">
    <source>
        <dbReference type="EMBL" id="MCB8875325.1"/>
    </source>
</evidence>
<dbReference type="InterPro" id="IPR000394">
    <property type="entry name" value="RNA_pol_sigma_54"/>
</dbReference>
<evidence type="ECO:0000256" key="5">
    <source>
        <dbReference type="ARBA" id="ARBA00023015"/>
    </source>
</evidence>
<dbReference type="RefSeq" id="WP_227320985.1">
    <property type="nucleotide sequence ID" value="NZ_JAESVB010000003.1"/>
</dbReference>
<keyword evidence="13" id="KW-1185">Reference proteome</keyword>
<dbReference type="PROSITE" id="PS00717">
    <property type="entry name" value="SIGMA54_1"/>
    <property type="match status" value="1"/>
</dbReference>
<keyword evidence="6 9" id="KW-0731">Sigma factor</keyword>
<dbReference type="NCBIfam" id="NF004596">
    <property type="entry name" value="PRK05932.1-3"/>
    <property type="match status" value="1"/>
</dbReference>
<accession>A0A964DYF0</accession>
<keyword evidence="7 9" id="KW-0238">DNA-binding</keyword>
<dbReference type="InterPro" id="IPR007634">
    <property type="entry name" value="RNA_pol_sigma_54_DNA-bd"/>
</dbReference>
<comment type="caution">
    <text evidence="12">The sequence shown here is derived from an EMBL/GenBank/DDBJ whole genome shotgun (WGS) entry which is preliminary data.</text>
</comment>
<dbReference type="GO" id="GO:0001216">
    <property type="term" value="F:DNA-binding transcription activator activity"/>
    <property type="evidence" value="ECO:0007669"/>
    <property type="project" value="InterPro"/>
</dbReference>
<feature type="domain" description="RNA polymerase sigma factor 54 core-binding" evidence="11">
    <location>
        <begin position="141"/>
        <end position="325"/>
    </location>
</feature>
<evidence type="ECO:0000256" key="7">
    <source>
        <dbReference type="ARBA" id="ARBA00023125"/>
    </source>
</evidence>
<organism evidence="12 13">
    <name type="scientific">Acidisoma silvae</name>
    <dbReference type="NCBI Taxonomy" id="2802396"/>
    <lineage>
        <taxon>Bacteria</taxon>
        <taxon>Pseudomonadati</taxon>
        <taxon>Pseudomonadota</taxon>
        <taxon>Alphaproteobacteria</taxon>
        <taxon>Acetobacterales</taxon>
        <taxon>Acidocellaceae</taxon>
        <taxon>Acidisoma</taxon>
    </lineage>
</organism>
<keyword evidence="5 9" id="KW-0805">Transcription regulation</keyword>
<feature type="domain" description="RNA polymerase sigma factor 54 DNA-binding" evidence="10">
    <location>
        <begin position="342"/>
        <end position="499"/>
    </location>
</feature>
<dbReference type="GO" id="GO:0016987">
    <property type="term" value="F:sigma factor activity"/>
    <property type="evidence" value="ECO:0007669"/>
    <property type="project" value="UniProtKB-KW"/>
</dbReference>
<keyword evidence="3 9" id="KW-0808">Transferase</keyword>
<dbReference type="PROSITE" id="PS00718">
    <property type="entry name" value="SIGMA54_2"/>
    <property type="match status" value="1"/>
</dbReference>
<protein>
    <recommendedName>
        <fullName evidence="9">RNA polymerase sigma-54 factor</fullName>
    </recommendedName>
</protein>
<proteinExistence type="inferred from homology"/>
<reference evidence="12" key="2">
    <citation type="submission" date="2021-01" db="EMBL/GenBank/DDBJ databases">
        <authorList>
            <person name="Mieszkin S."/>
            <person name="Pouder E."/>
            <person name="Alain K."/>
        </authorList>
    </citation>
    <scope>NUCLEOTIDE SEQUENCE</scope>
    <source>
        <strain evidence="12">HW T2.11</strain>
    </source>
</reference>
<evidence type="ECO:0000256" key="8">
    <source>
        <dbReference type="ARBA" id="ARBA00023163"/>
    </source>
</evidence>